<accession>A0ABD0QHV6</accession>
<evidence type="ECO:0000313" key="2">
    <source>
        <dbReference type="EMBL" id="KAL0185799.1"/>
    </source>
</evidence>
<gene>
    <name evidence="2" type="ORF">M9458_017469</name>
</gene>
<keyword evidence="3" id="KW-1185">Reference proteome</keyword>
<evidence type="ECO:0000256" key="1">
    <source>
        <dbReference type="SAM" id="MobiDB-lite"/>
    </source>
</evidence>
<sequence>LAAFVEWVLVSCQSPLTVDFVDDGTSPTPDIEPSQPSPRFTEHEPEPTADGEPEPSATDESSPNGATVLRNAPEPEPITSDQLREPATSHTMMEVTVEREGAEESPAHSTIAE</sequence>
<feature type="non-terminal residue" evidence="2">
    <location>
        <position position="1"/>
    </location>
</feature>
<comment type="caution">
    <text evidence="2">The sequence shown here is derived from an EMBL/GenBank/DDBJ whole genome shotgun (WGS) entry which is preliminary data.</text>
</comment>
<dbReference type="EMBL" id="JAMKFB020000008">
    <property type="protein sequence ID" value="KAL0185799.1"/>
    <property type="molecule type" value="Genomic_DNA"/>
</dbReference>
<organism evidence="2 3">
    <name type="scientific">Cirrhinus mrigala</name>
    <name type="common">Mrigala</name>
    <dbReference type="NCBI Taxonomy" id="683832"/>
    <lineage>
        <taxon>Eukaryota</taxon>
        <taxon>Metazoa</taxon>
        <taxon>Chordata</taxon>
        <taxon>Craniata</taxon>
        <taxon>Vertebrata</taxon>
        <taxon>Euteleostomi</taxon>
        <taxon>Actinopterygii</taxon>
        <taxon>Neopterygii</taxon>
        <taxon>Teleostei</taxon>
        <taxon>Ostariophysi</taxon>
        <taxon>Cypriniformes</taxon>
        <taxon>Cyprinidae</taxon>
        <taxon>Labeoninae</taxon>
        <taxon>Labeonini</taxon>
        <taxon>Cirrhinus</taxon>
    </lineage>
</organism>
<proteinExistence type="predicted"/>
<feature type="non-terminal residue" evidence="2">
    <location>
        <position position="113"/>
    </location>
</feature>
<name>A0ABD0QHV6_CIRMR</name>
<dbReference type="Proteomes" id="UP001529510">
    <property type="component" value="Unassembled WGS sequence"/>
</dbReference>
<protein>
    <submittedName>
        <fullName evidence="2">Uncharacterized protein</fullName>
    </submittedName>
</protein>
<feature type="compositionally biased region" description="Basic and acidic residues" evidence="1">
    <location>
        <begin position="96"/>
        <end position="106"/>
    </location>
</feature>
<reference evidence="2 3" key="1">
    <citation type="submission" date="2024-05" db="EMBL/GenBank/DDBJ databases">
        <title>Genome sequencing and assembly of Indian major carp, Cirrhinus mrigala (Hamilton, 1822).</title>
        <authorList>
            <person name="Mohindra V."/>
            <person name="Chowdhury L.M."/>
            <person name="Lal K."/>
            <person name="Jena J.K."/>
        </authorList>
    </citation>
    <scope>NUCLEOTIDE SEQUENCE [LARGE SCALE GENOMIC DNA]</scope>
    <source>
        <strain evidence="2">CM1030</strain>
        <tissue evidence="2">Blood</tissue>
    </source>
</reference>
<feature type="region of interest" description="Disordered" evidence="1">
    <location>
        <begin position="18"/>
        <end position="113"/>
    </location>
</feature>
<dbReference type="AlphaFoldDB" id="A0ABD0QHV6"/>
<evidence type="ECO:0000313" key="3">
    <source>
        <dbReference type="Proteomes" id="UP001529510"/>
    </source>
</evidence>